<sequence length="59" mass="6778">MGQQRQFRPGQKAPNNGVYVEIGETGSMVQNPQQIKLSAGEFFPETSNHNRLWTYKRKP</sequence>
<evidence type="ECO:0000313" key="1">
    <source>
        <dbReference type="EMBL" id="QPR72228.1"/>
    </source>
</evidence>
<organism evidence="2 3">
    <name type="scientific">Bacillus licheniformis</name>
    <dbReference type="NCBI Taxonomy" id="1402"/>
    <lineage>
        <taxon>Bacteria</taxon>
        <taxon>Bacillati</taxon>
        <taxon>Bacillota</taxon>
        <taxon>Bacilli</taxon>
        <taxon>Bacillales</taxon>
        <taxon>Bacillaceae</taxon>
        <taxon>Bacillus</taxon>
    </lineage>
</organism>
<dbReference type="EMBL" id="CP065647">
    <property type="protein sequence ID" value="QPR72228.1"/>
    <property type="molecule type" value="Genomic_DNA"/>
</dbReference>
<dbReference type="InterPro" id="IPR025549">
    <property type="entry name" value="YjzC"/>
</dbReference>
<dbReference type="Pfam" id="PF14168">
    <property type="entry name" value="YjzC"/>
    <property type="match status" value="1"/>
</dbReference>
<reference evidence="1 4" key="2">
    <citation type="submission" date="2020-12" db="EMBL/GenBank/DDBJ databases">
        <title>FDA dAtabase for Regulatory Grade micrObial Sequences (FDA-ARGOS): Supporting development and validation of Infectious Disease Dx tests.</title>
        <authorList>
            <person name="Nelson B."/>
            <person name="Plummer A."/>
            <person name="Tallon L."/>
            <person name="Sadzewicz L."/>
            <person name="Zhao X."/>
            <person name="Boylan J."/>
            <person name="Ott S."/>
            <person name="Bowen H."/>
            <person name="Vavikolanu K."/>
            <person name="Mehta A."/>
            <person name="Aluvathingal J."/>
            <person name="Nadendla S."/>
            <person name="Myers T."/>
            <person name="Yan Y."/>
            <person name="Sichtig H."/>
        </authorList>
    </citation>
    <scope>NUCLEOTIDE SEQUENCE [LARGE SCALE GENOMIC DNA]</scope>
    <source>
        <strain evidence="1 4">FDAARGOS_923</strain>
    </source>
</reference>
<evidence type="ECO:0000313" key="4">
    <source>
        <dbReference type="Proteomes" id="UP000595038"/>
    </source>
</evidence>
<protein>
    <submittedName>
        <fullName evidence="1">YjzC family protein</fullName>
    </submittedName>
</protein>
<dbReference type="Proteomes" id="UP000435910">
    <property type="component" value="Unassembled WGS sequence"/>
</dbReference>
<proteinExistence type="predicted"/>
<accession>A0A2U9VBS4</accession>
<gene>
    <name evidence="2" type="ORF">CHCC16736_3413</name>
    <name evidence="1" type="ORF">I6G80_20835</name>
</gene>
<dbReference type="EMBL" id="NILC01000021">
    <property type="protein sequence ID" value="TWL28811.1"/>
    <property type="molecule type" value="Genomic_DNA"/>
</dbReference>
<evidence type="ECO:0000313" key="2">
    <source>
        <dbReference type="EMBL" id="TWL28811.1"/>
    </source>
</evidence>
<dbReference type="AlphaFoldDB" id="A0A2U9VBS4"/>
<reference evidence="2 3" key="1">
    <citation type="submission" date="2019-06" db="EMBL/GenBank/DDBJ databases">
        <title>Genome sequence analysis of &gt;100 Bacillus licheniformis strains suggests intrinsic resistance to this species.</title>
        <authorList>
            <person name="Wels M."/>
            <person name="Siezen R.J."/>
            <person name="Johansen E."/>
            <person name="Stuer-Lauridsen B."/>
            <person name="Bjerre K."/>
            <person name="Nielsen B.K.K."/>
        </authorList>
    </citation>
    <scope>NUCLEOTIDE SEQUENCE [LARGE SCALE GENOMIC DNA]</scope>
    <source>
        <strain evidence="2 3">BAC-16736</strain>
    </source>
</reference>
<name>A0A2U9VBS4_BACLI</name>
<dbReference type="Proteomes" id="UP000595038">
    <property type="component" value="Chromosome"/>
</dbReference>
<evidence type="ECO:0000313" key="3">
    <source>
        <dbReference type="Proteomes" id="UP000435910"/>
    </source>
</evidence>
<dbReference type="RefSeq" id="WP_003180573.1">
    <property type="nucleotide sequence ID" value="NZ_BEXU01000009.1"/>
</dbReference>
<dbReference type="OMA" id="NHNRKWK"/>
<dbReference type="GeneID" id="76973890"/>